<dbReference type="AlphaFoldDB" id="A0A0B8NMR7"/>
<dbReference type="EMBL" id="CP017839">
    <property type="protein sequence ID" value="APA99253.1"/>
    <property type="molecule type" value="Genomic_DNA"/>
</dbReference>
<evidence type="ECO:0000313" key="3">
    <source>
        <dbReference type="EMBL" id="GAP33174.1"/>
    </source>
</evidence>
<keyword evidence="4" id="KW-1185">Reference proteome</keyword>
<protein>
    <recommendedName>
        <fullName evidence="6">Secreted protein</fullName>
    </recommendedName>
</protein>
<dbReference type="OrthoDB" id="4551376at2"/>
<reference evidence="2 5" key="3">
    <citation type="submission" date="2016-10" db="EMBL/GenBank/DDBJ databases">
        <title>Genome sequence of Nocardia seriolae strain EM150506, isolated from Anguila japonica.</title>
        <authorList>
            <person name="Han H.-J."/>
        </authorList>
    </citation>
    <scope>NUCLEOTIDE SEQUENCE [LARGE SCALE GENOMIC DNA]</scope>
    <source>
        <strain evidence="2 5">EM150506</strain>
    </source>
</reference>
<evidence type="ECO:0000313" key="5">
    <source>
        <dbReference type="Proteomes" id="UP000180166"/>
    </source>
</evidence>
<evidence type="ECO:0000256" key="1">
    <source>
        <dbReference type="SAM" id="SignalP"/>
    </source>
</evidence>
<organism evidence="3 4">
    <name type="scientific">Nocardia seriolae</name>
    <dbReference type="NCBI Taxonomy" id="37332"/>
    <lineage>
        <taxon>Bacteria</taxon>
        <taxon>Bacillati</taxon>
        <taxon>Actinomycetota</taxon>
        <taxon>Actinomycetes</taxon>
        <taxon>Mycobacteriales</taxon>
        <taxon>Nocardiaceae</taxon>
        <taxon>Nocardia</taxon>
    </lineage>
</organism>
<name>A0A0B8NMR7_9NOCA</name>
<evidence type="ECO:0008006" key="6">
    <source>
        <dbReference type="Google" id="ProtNLM"/>
    </source>
</evidence>
<evidence type="ECO:0000313" key="4">
    <source>
        <dbReference type="Proteomes" id="UP000037179"/>
    </source>
</evidence>
<dbReference type="Proteomes" id="UP000037179">
    <property type="component" value="Unassembled WGS sequence"/>
</dbReference>
<sequence>MKRLAAILTTGATAAIAVPLISVATAQAAPEGSVYFSHDGQNCAITPDGVIGCDGWQMVGVLTVPIGGGTVISIPAPQSIRDAGGIHPSYDLSRPYTQPGGNPDFYQVANDQGPFGPKLSFAGAFCEVSFRGTFRCVARGE</sequence>
<feature type="chain" id="PRO_5014509501" description="Secreted protein" evidence="1">
    <location>
        <begin position="29"/>
        <end position="141"/>
    </location>
</feature>
<dbReference type="RefSeq" id="WP_033091507.1">
    <property type="nucleotide sequence ID" value="NZ_AP017900.1"/>
</dbReference>
<proteinExistence type="predicted"/>
<accession>A0A0B8NMR7</accession>
<evidence type="ECO:0000313" key="2">
    <source>
        <dbReference type="EMBL" id="APA99253.1"/>
    </source>
</evidence>
<dbReference type="EMBL" id="BBYQ01000217">
    <property type="protein sequence ID" value="GAP33174.1"/>
    <property type="molecule type" value="Genomic_DNA"/>
</dbReference>
<reference evidence="4" key="1">
    <citation type="submission" date="2015-07" db="EMBL/GenBank/DDBJ databases">
        <title>Nocardia seriolae U-1 whole genome shotgun sequence.</title>
        <authorList>
            <person name="Imajoh M."/>
            <person name="Fukumoto Y."/>
            <person name="Sukeda M."/>
            <person name="Yamane J."/>
            <person name="Yamasaki K."/>
            <person name="Shimizu M."/>
            <person name="Ohnishi K."/>
            <person name="Oshima S."/>
        </authorList>
    </citation>
    <scope>NUCLEOTIDE SEQUENCE [LARGE SCALE GENOMIC DNA]</scope>
    <source>
        <strain evidence="4">U-1</strain>
    </source>
</reference>
<feature type="signal peptide" evidence="1">
    <location>
        <begin position="1"/>
        <end position="28"/>
    </location>
</feature>
<dbReference type="Proteomes" id="UP000180166">
    <property type="component" value="Chromosome"/>
</dbReference>
<keyword evidence="1" id="KW-0732">Signal</keyword>
<reference evidence="3 4" key="2">
    <citation type="journal article" date="2016" name="Genome Announc.">
        <title>Draft Genome Sequence of Erythromycin- and Oxytetracycline-Sensitive Nocardia seriolae Strain U-1 (NBRC 110359).</title>
        <authorList>
            <person name="Imajoh M."/>
            <person name="Sukeda M."/>
            <person name="Shimizu M."/>
            <person name="Yamane J."/>
            <person name="Ohnishi K."/>
            <person name="Oshima S."/>
        </authorList>
    </citation>
    <scope>NUCLEOTIDE SEQUENCE [LARGE SCALE GENOMIC DNA]</scope>
    <source>
        <strain evidence="3 4">U-1</strain>
    </source>
</reference>
<dbReference type="KEGG" id="nsr:NS506_05207"/>
<gene>
    <name evidence="2" type="ORF">NS506_05207</name>
    <name evidence="3" type="ORF">NSK11_contig00217-0008</name>
</gene>